<dbReference type="AlphaFoldDB" id="A0A0A9BGV8"/>
<name>A0A0A9BGV8_ARUDO</name>
<reference evidence="1" key="1">
    <citation type="submission" date="2014-09" db="EMBL/GenBank/DDBJ databases">
        <authorList>
            <person name="Magalhaes I.L.F."/>
            <person name="Oliveira U."/>
            <person name="Santos F.R."/>
            <person name="Vidigal T.H.D.A."/>
            <person name="Brescovit A.D."/>
            <person name="Santos A.J."/>
        </authorList>
    </citation>
    <scope>NUCLEOTIDE SEQUENCE</scope>
    <source>
        <tissue evidence="1">Shoot tissue taken approximately 20 cm above the soil surface</tissue>
    </source>
</reference>
<protein>
    <submittedName>
        <fullName evidence="1">Uncharacterized protein</fullName>
    </submittedName>
</protein>
<proteinExistence type="predicted"/>
<evidence type="ECO:0000313" key="1">
    <source>
        <dbReference type="EMBL" id="JAD61403.1"/>
    </source>
</evidence>
<sequence>MLSNLSRLCSNLYCMTNNNLCCQSCY</sequence>
<organism evidence="1">
    <name type="scientific">Arundo donax</name>
    <name type="common">Giant reed</name>
    <name type="synonym">Donax arundinaceus</name>
    <dbReference type="NCBI Taxonomy" id="35708"/>
    <lineage>
        <taxon>Eukaryota</taxon>
        <taxon>Viridiplantae</taxon>
        <taxon>Streptophyta</taxon>
        <taxon>Embryophyta</taxon>
        <taxon>Tracheophyta</taxon>
        <taxon>Spermatophyta</taxon>
        <taxon>Magnoliopsida</taxon>
        <taxon>Liliopsida</taxon>
        <taxon>Poales</taxon>
        <taxon>Poaceae</taxon>
        <taxon>PACMAD clade</taxon>
        <taxon>Arundinoideae</taxon>
        <taxon>Arundineae</taxon>
        <taxon>Arundo</taxon>
    </lineage>
</organism>
<dbReference type="EMBL" id="GBRH01236492">
    <property type="protein sequence ID" value="JAD61403.1"/>
    <property type="molecule type" value="Transcribed_RNA"/>
</dbReference>
<accession>A0A0A9BGV8</accession>
<reference evidence="1" key="2">
    <citation type="journal article" date="2015" name="Data Brief">
        <title>Shoot transcriptome of the giant reed, Arundo donax.</title>
        <authorList>
            <person name="Barrero R.A."/>
            <person name="Guerrero F.D."/>
            <person name="Moolhuijzen P."/>
            <person name="Goolsby J.A."/>
            <person name="Tidwell J."/>
            <person name="Bellgard S.E."/>
            <person name="Bellgard M.I."/>
        </authorList>
    </citation>
    <scope>NUCLEOTIDE SEQUENCE</scope>
    <source>
        <tissue evidence="1">Shoot tissue taken approximately 20 cm above the soil surface</tissue>
    </source>
</reference>